<proteinExistence type="predicted"/>
<sequence>MVGLVDIRVNKGNFSESRVVMKCTSYCISSIIINIS</sequence>
<dbReference type="Proteomes" id="UP001174909">
    <property type="component" value="Unassembled WGS sequence"/>
</dbReference>
<evidence type="ECO:0000313" key="2">
    <source>
        <dbReference type="Proteomes" id="UP001174909"/>
    </source>
</evidence>
<comment type="caution">
    <text evidence="1">The sequence shown here is derived from an EMBL/GenBank/DDBJ whole genome shotgun (WGS) entry which is preliminary data.</text>
</comment>
<evidence type="ECO:0000313" key="1">
    <source>
        <dbReference type="EMBL" id="CAI8051430.1"/>
    </source>
</evidence>
<organism evidence="1 2">
    <name type="scientific">Geodia barretti</name>
    <name type="common">Barrett's horny sponge</name>
    <dbReference type="NCBI Taxonomy" id="519541"/>
    <lineage>
        <taxon>Eukaryota</taxon>
        <taxon>Metazoa</taxon>
        <taxon>Porifera</taxon>
        <taxon>Demospongiae</taxon>
        <taxon>Heteroscleromorpha</taxon>
        <taxon>Tetractinellida</taxon>
        <taxon>Astrophorina</taxon>
        <taxon>Geodiidae</taxon>
        <taxon>Geodia</taxon>
    </lineage>
</organism>
<accession>A0AA35XH95</accession>
<dbReference type="EMBL" id="CASHTH010003927">
    <property type="protein sequence ID" value="CAI8051430.1"/>
    <property type="molecule type" value="Genomic_DNA"/>
</dbReference>
<name>A0AA35XH95_GEOBA</name>
<gene>
    <name evidence="1" type="ORF">GBAR_LOCUS28161</name>
</gene>
<reference evidence="1" key="1">
    <citation type="submission" date="2023-03" db="EMBL/GenBank/DDBJ databases">
        <authorList>
            <person name="Steffen K."/>
            <person name="Cardenas P."/>
        </authorList>
    </citation>
    <scope>NUCLEOTIDE SEQUENCE</scope>
</reference>
<dbReference type="AlphaFoldDB" id="A0AA35XH95"/>
<protein>
    <submittedName>
        <fullName evidence="1">Uncharacterized protein</fullName>
    </submittedName>
</protein>
<keyword evidence="2" id="KW-1185">Reference proteome</keyword>